<dbReference type="SUPFAM" id="SSF54631">
    <property type="entry name" value="CBS-domain pair"/>
    <property type="match status" value="1"/>
</dbReference>
<dbReference type="InterPro" id="IPR044751">
    <property type="entry name" value="Ion_transp-like_CBS"/>
</dbReference>
<keyword evidence="3" id="KW-1003">Cell membrane</keyword>
<dbReference type="Proteomes" id="UP000004310">
    <property type="component" value="Unassembled WGS sequence"/>
</dbReference>
<dbReference type="AlphaFoldDB" id="Q0G5G0"/>
<keyword evidence="15" id="KW-1185">Reference proteome</keyword>
<evidence type="ECO:0000256" key="4">
    <source>
        <dbReference type="ARBA" id="ARBA00022692"/>
    </source>
</evidence>
<evidence type="ECO:0000256" key="9">
    <source>
        <dbReference type="PROSITE-ProRule" id="PRU00703"/>
    </source>
</evidence>
<evidence type="ECO:0000259" key="13">
    <source>
        <dbReference type="PROSITE" id="PS51846"/>
    </source>
</evidence>
<evidence type="ECO:0000313" key="14">
    <source>
        <dbReference type="EMBL" id="EAU43104.1"/>
    </source>
</evidence>
<keyword evidence="6 10" id="KW-1133">Transmembrane helix</keyword>
<reference evidence="14 15" key="1">
    <citation type="journal article" date="2010" name="J. Bacteriol.">
        <title>Genome sequence of Fulvimarina pelagi HTCC2506T, a Mn(II)-oxidizing alphaproteobacterium possessing an aerobic anoxygenic photosynthetic gene cluster and Xanthorhodopsin.</title>
        <authorList>
            <person name="Kang I."/>
            <person name="Oh H.M."/>
            <person name="Lim S.I."/>
            <person name="Ferriera S."/>
            <person name="Giovannoni S.J."/>
            <person name="Cho J.C."/>
        </authorList>
    </citation>
    <scope>NUCLEOTIDE SEQUENCE [LARGE SCALE GENOMIC DNA]</scope>
    <source>
        <strain evidence="14 15">HTCC2506</strain>
    </source>
</reference>
<dbReference type="InterPro" id="IPR016169">
    <property type="entry name" value="FAD-bd_PCMH_sub2"/>
</dbReference>
<feature type="domain" description="CBS" evidence="12">
    <location>
        <begin position="289"/>
        <end position="346"/>
    </location>
</feature>
<dbReference type="InterPro" id="IPR046342">
    <property type="entry name" value="CBS_dom_sf"/>
</dbReference>
<feature type="domain" description="CBS" evidence="12">
    <location>
        <begin position="224"/>
        <end position="285"/>
    </location>
</feature>
<evidence type="ECO:0000256" key="7">
    <source>
        <dbReference type="ARBA" id="ARBA00023122"/>
    </source>
</evidence>
<comment type="subcellular location">
    <subcellularLocation>
        <location evidence="1">Cell membrane</location>
        <topology evidence="1">Multi-pass membrane protein</topology>
    </subcellularLocation>
</comment>
<comment type="similarity">
    <text evidence="2">Belongs to the UPF0053 family. Hemolysin C subfamily.</text>
</comment>
<dbReference type="InterPro" id="IPR051676">
    <property type="entry name" value="UPF0053_domain"/>
</dbReference>
<dbReference type="Pfam" id="PF01595">
    <property type="entry name" value="CNNM"/>
    <property type="match status" value="1"/>
</dbReference>
<dbReference type="Pfam" id="PF00571">
    <property type="entry name" value="CBS"/>
    <property type="match status" value="2"/>
</dbReference>
<dbReference type="RefSeq" id="WP_007067078.1">
    <property type="nucleotide sequence ID" value="NZ_DS022272.1"/>
</dbReference>
<dbReference type="PROSITE" id="PS51846">
    <property type="entry name" value="CNNM"/>
    <property type="match status" value="1"/>
</dbReference>
<feature type="transmembrane region" description="Helical" evidence="11">
    <location>
        <begin position="101"/>
        <end position="127"/>
    </location>
</feature>
<dbReference type="PROSITE" id="PS51371">
    <property type="entry name" value="CBS"/>
    <property type="match status" value="2"/>
</dbReference>
<dbReference type="CDD" id="cd04590">
    <property type="entry name" value="CBS_pair_CorC_HlyC_assoc"/>
    <property type="match status" value="1"/>
</dbReference>
<dbReference type="HOGENOM" id="CLU_015237_4_0_5"/>
<dbReference type="InterPro" id="IPR002550">
    <property type="entry name" value="CNNM"/>
</dbReference>
<feature type="transmembrane region" description="Helical" evidence="11">
    <location>
        <begin position="6"/>
        <end position="28"/>
    </location>
</feature>
<protein>
    <submittedName>
        <fullName evidence="14">Hemolysin, putative</fullName>
    </submittedName>
</protein>
<dbReference type="eggNOG" id="COG1253">
    <property type="taxonomic scope" value="Bacteria"/>
</dbReference>
<evidence type="ECO:0000259" key="12">
    <source>
        <dbReference type="PROSITE" id="PS51371"/>
    </source>
</evidence>
<evidence type="ECO:0000256" key="11">
    <source>
        <dbReference type="SAM" id="Phobius"/>
    </source>
</evidence>
<dbReference type="InterPro" id="IPR005170">
    <property type="entry name" value="Transptr-assoc_dom"/>
</dbReference>
<evidence type="ECO:0000313" key="15">
    <source>
        <dbReference type="Proteomes" id="UP000004310"/>
    </source>
</evidence>
<evidence type="ECO:0000256" key="10">
    <source>
        <dbReference type="PROSITE-ProRule" id="PRU01193"/>
    </source>
</evidence>
<keyword evidence="5" id="KW-0677">Repeat</keyword>
<dbReference type="STRING" id="217511.GCA_001463845_00699"/>
<accession>Q0G5G0</accession>
<evidence type="ECO:0000256" key="3">
    <source>
        <dbReference type="ARBA" id="ARBA00022475"/>
    </source>
</evidence>
<dbReference type="PANTHER" id="PTHR43099:SF4">
    <property type="entry name" value="INTEGRAL MEMBRANE PROTEIN"/>
    <property type="match status" value="1"/>
</dbReference>
<proteinExistence type="inferred from homology"/>
<sequence length="440" mass="48332">MGLAIVVLVICLMLLGNAFYVAAEFAAVSSSKPKLEAKAEDGNASAAYLERTITDEERMDRYIACAQVGITLTSLVIGVYGQRALLPYVGPQLDAVLPSGWTSAVVGAPLVLIVLTALQVIFGELFPKSIAVRAPESTAMKTARPMRWSLLLLGPFITLLNGSAMIIMRWCGLDKPKEAGDEHSHEELRQLIEDSLKGGVIERDAHEMLHQVLAFQDRTVGEVMEPRARMKFMNREPKAKAALEMMLETPFTRFPVIDGSETKKPEGYVHIRDLYDLASEDPEASIDRIIRPVQILPDSLTLAEAWNKLESKRDTIAVVFNEYGIVSGLVTVEDLVEEIIGEVVDEFDEEEARIQKKGDRIVVRGDVLISEVNREFGFNLPEDQADSISGLIGLKLGVEDGKRGSKAEVDGVTFTVEAVENGLPRLIAFSKSAIRPQAAR</sequence>
<dbReference type="GO" id="GO:0050660">
    <property type="term" value="F:flavin adenine dinucleotide binding"/>
    <property type="evidence" value="ECO:0007669"/>
    <property type="project" value="InterPro"/>
</dbReference>
<feature type="transmembrane region" description="Helical" evidence="11">
    <location>
        <begin position="62"/>
        <end position="81"/>
    </location>
</feature>
<evidence type="ECO:0000256" key="2">
    <source>
        <dbReference type="ARBA" id="ARBA00006446"/>
    </source>
</evidence>
<evidence type="ECO:0000256" key="5">
    <source>
        <dbReference type="ARBA" id="ARBA00022737"/>
    </source>
</evidence>
<dbReference type="SMART" id="SM01091">
    <property type="entry name" value="CorC_HlyC"/>
    <property type="match status" value="1"/>
</dbReference>
<evidence type="ECO:0000256" key="6">
    <source>
        <dbReference type="ARBA" id="ARBA00022989"/>
    </source>
</evidence>
<name>Q0G5G0_9HYPH</name>
<organism evidence="14 15">
    <name type="scientific">Fulvimarina pelagi HTCC2506</name>
    <dbReference type="NCBI Taxonomy" id="314231"/>
    <lineage>
        <taxon>Bacteria</taxon>
        <taxon>Pseudomonadati</taxon>
        <taxon>Pseudomonadota</taxon>
        <taxon>Alphaproteobacteria</taxon>
        <taxon>Hyphomicrobiales</taxon>
        <taxon>Aurantimonadaceae</taxon>
        <taxon>Fulvimarina</taxon>
    </lineage>
</organism>
<dbReference type="Gene3D" id="3.10.580.10">
    <property type="entry name" value="CBS-domain"/>
    <property type="match status" value="1"/>
</dbReference>
<dbReference type="SUPFAM" id="SSF56176">
    <property type="entry name" value="FAD-binding/transporter-associated domain-like"/>
    <property type="match status" value="1"/>
</dbReference>
<evidence type="ECO:0000256" key="8">
    <source>
        <dbReference type="ARBA" id="ARBA00023136"/>
    </source>
</evidence>
<keyword evidence="8 10" id="KW-0472">Membrane</keyword>
<dbReference type="EMBL" id="AATP01000001">
    <property type="protein sequence ID" value="EAU43104.1"/>
    <property type="molecule type" value="Genomic_DNA"/>
</dbReference>
<keyword evidence="7 9" id="KW-0129">CBS domain</keyword>
<dbReference type="InterPro" id="IPR000644">
    <property type="entry name" value="CBS_dom"/>
</dbReference>
<dbReference type="PANTHER" id="PTHR43099">
    <property type="entry name" value="UPF0053 PROTEIN YRKA"/>
    <property type="match status" value="1"/>
</dbReference>
<evidence type="ECO:0000256" key="1">
    <source>
        <dbReference type="ARBA" id="ARBA00004651"/>
    </source>
</evidence>
<dbReference type="InterPro" id="IPR036318">
    <property type="entry name" value="FAD-bd_PCMH-like_sf"/>
</dbReference>
<comment type="caution">
    <text evidence="14">The sequence shown here is derived from an EMBL/GenBank/DDBJ whole genome shotgun (WGS) entry which is preliminary data.</text>
</comment>
<gene>
    <name evidence="14" type="ORF">FP2506_09681</name>
</gene>
<dbReference type="Gene3D" id="3.30.465.10">
    <property type="match status" value="1"/>
</dbReference>
<feature type="transmembrane region" description="Helical" evidence="11">
    <location>
        <begin position="148"/>
        <end position="170"/>
    </location>
</feature>
<dbReference type="GO" id="GO:0005886">
    <property type="term" value="C:plasma membrane"/>
    <property type="evidence" value="ECO:0007669"/>
    <property type="project" value="UniProtKB-SubCell"/>
</dbReference>
<keyword evidence="4 10" id="KW-0812">Transmembrane</keyword>
<feature type="domain" description="CNNM transmembrane" evidence="13">
    <location>
        <begin position="1"/>
        <end position="205"/>
    </location>
</feature>
<dbReference type="Pfam" id="PF03471">
    <property type="entry name" value="CorC_HlyC"/>
    <property type="match status" value="1"/>
</dbReference>